<dbReference type="Pfam" id="PF03061">
    <property type="entry name" value="4HBT"/>
    <property type="match status" value="1"/>
</dbReference>
<dbReference type="InterPro" id="IPR029069">
    <property type="entry name" value="HotDog_dom_sf"/>
</dbReference>
<dbReference type="SUPFAM" id="SSF54637">
    <property type="entry name" value="Thioesterase/thiol ester dehydrase-isomerase"/>
    <property type="match status" value="1"/>
</dbReference>
<dbReference type="EMBL" id="CP012159">
    <property type="protein sequence ID" value="AKT42999.1"/>
    <property type="molecule type" value="Genomic_DNA"/>
</dbReference>
<reference evidence="4 5" key="1">
    <citation type="submission" date="2015-07" db="EMBL/GenBank/DDBJ databases">
        <title>Genome analysis of myxobacterium Chondromyces crocatus Cm c5 reveals a high potential for natural compound synthesis and the genetic basis for the loss of fruiting body formation.</title>
        <authorList>
            <person name="Zaburannyi N."/>
            <person name="Bunk B."/>
            <person name="Maier J."/>
            <person name="Overmann J."/>
            <person name="Mueller R."/>
        </authorList>
    </citation>
    <scope>NUCLEOTIDE SEQUENCE [LARGE SCALE GENOMIC DNA]</scope>
    <source>
        <strain evidence="4 5">Cm c5</strain>
    </source>
</reference>
<feature type="domain" description="Thioesterase" evidence="3">
    <location>
        <begin position="50"/>
        <end position="127"/>
    </location>
</feature>
<evidence type="ECO:0000256" key="2">
    <source>
        <dbReference type="ARBA" id="ARBA00022801"/>
    </source>
</evidence>
<gene>
    <name evidence="4" type="ORF">CMC5_072260</name>
</gene>
<dbReference type="InterPro" id="IPR006683">
    <property type="entry name" value="Thioestr_dom"/>
</dbReference>
<dbReference type="AlphaFoldDB" id="A0A0K1EQA3"/>
<dbReference type="PANTHER" id="PTHR43240:SF5">
    <property type="entry name" value="1,4-DIHYDROXY-2-NAPHTHOYL-COA THIOESTERASE 1"/>
    <property type="match status" value="1"/>
</dbReference>
<dbReference type="GO" id="GO:0005829">
    <property type="term" value="C:cytosol"/>
    <property type="evidence" value="ECO:0007669"/>
    <property type="project" value="TreeGrafter"/>
</dbReference>
<evidence type="ECO:0000259" key="3">
    <source>
        <dbReference type="Pfam" id="PF03061"/>
    </source>
</evidence>
<dbReference type="NCBIfam" id="TIGR00369">
    <property type="entry name" value="unchar_dom_1"/>
    <property type="match status" value="1"/>
</dbReference>
<dbReference type="Gene3D" id="3.10.129.10">
    <property type="entry name" value="Hotdog Thioesterase"/>
    <property type="match status" value="1"/>
</dbReference>
<name>A0A0K1EQA3_CHOCO</name>
<dbReference type="GO" id="GO:0061522">
    <property type="term" value="F:1,4-dihydroxy-2-naphthoyl-CoA thioesterase activity"/>
    <property type="evidence" value="ECO:0007669"/>
    <property type="project" value="TreeGrafter"/>
</dbReference>
<dbReference type="CDD" id="cd03443">
    <property type="entry name" value="PaaI_thioesterase"/>
    <property type="match status" value="1"/>
</dbReference>
<dbReference type="KEGG" id="ccro:CMC5_072260"/>
<proteinExistence type="inferred from homology"/>
<comment type="similarity">
    <text evidence="1">Belongs to the thioesterase PaaI family.</text>
</comment>
<evidence type="ECO:0000313" key="4">
    <source>
        <dbReference type="EMBL" id="AKT42999.1"/>
    </source>
</evidence>
<evidence type="ECO:0000256" key="1">
    <source>
        <dbReference type="ARBA" id="ARBA00008324"/>
    </source>
</evidence>
<accession>A0A0K1EQA3</accession>
<organism evidence="4 5">
    <name type="scientific">Chondromyces crocatus</name>
    <dbReference type="NCBI Taxonomy" id="52"/>
    <lineage>
        <taxon>Bacteria</taxon>
        <taxon>Pseudomonadati</taxon>
        <taxon>Myxococcota</taxon>
        <taxon>Polyangia</taxon>
        <taxon>Polyangiales</taxon>
        <taxon>Polyangiaceae</taxon>
        <taxon>Chondromyces</taxon>
    </lineage>
</organism>
<dbReference type="RefSeq" id="WP_050434540.1">
    <property type="nucleotide sequence ID" value="NZ_CP012159.1"/>
</dbReference>
<dbReference type="Proteomes" id="UP000067626">
    <property type="component" value="Chromosome"/>
</dbReference>
<keyword evidence="2" id="KW-0378">Hydrolase</keyword>
<dbReference type="OrthoDB" id="9813282at2"/>
<dbReference type="InterPro" id="IPR003736">
    <property type="entry name" value="PAAI_dom"/>
</dbReference>
<keyword evidence="5" id="KW-1185">Reference proteome</keyword>
<evidence type="ECO:0000313" key="5">
    <source>
        <dbReference type="Proteomes" id="UP000067626"/>
    </source>
</evidence>
<dbReference type="STRING" id="52.CMC5_072260"/>
<protein>
    <submittedName>
        <fullName evidence="4">Esterase</fullName>
    </submittedName>
</protein>
<dbReference type="PANTHER" id="PTHR43240">
    <property type="entry name" value="1,4-DIHYDROXY-2-NAPHTHOYL-COA THIOESTERASE 1"/>
    <property type="match status" value="1"/>
</dbReference>
<sequence>MSNQEAQDHAESLNQILDGWGKANGLSIVSASRDEVVAELTIAPKHLQAYGIVHGGMHCAIIETVASIGAAIDAYAHGKNVVGLENHTSFLRAVREGKLRAVARPLTRGRRSQVWEANVYDEKGRVAASGRVRLLVLDPEAELGGKQVELKGAE</sequence>